<feature type="transmembrane region" description="Helical" evidence="1">
    <location>
        <begin position="430"/>
        <end position="454"/>
    </location>
</feature>
<feature type="transmembrane region" description="Helical" evidence="1">
    <location>
        <begin position="270"/>
        <end position="290"/>
    </location>
</feature>
<feature type="transmembrane region" description="Helical" evidence="1">
    <location>
        <begin position="191"/>
        <end position="209"/>
    </location>
</feature>
<dbReference type="PANTHER" id="PTHR13325">
    <property type="entry name" value="PROTEASE M50 MEMBRANE-BOUND TRANSCRIPTION FACTOR SITE 2 PROTEASE"/>
    <property type="match status" value="1"/>
</dbReference>
<organism evidence="2 3">
    <name type="scientific">Candidatus Wallbacteria bacterium HGW-Wallbacteria-1</name>
    <dbReference type="NCBI Taxonomy" id="2013854"/>
    <lineage>
        <taxon>Bacteria</taxon>
        <taxon>Candidatus Walliibacteriota</taxon>
    </lineage>
</organism>
<proteinExistence type="predicted"/>
<dbReference type="EMBL" id="PGXC01000012">
    <property type="protein sequence ID" value="PKK89760.1"/>
    <property type="molecule type" value="Genomic_DNA"/>
</dbReference>
<keyword evidence="1" id="KW-1133">Transmembrane helix</keyword>
<evidence type="ECO:0000256" key="1">
    <source>
        <dbReference type="SAM" id="Phobius"/>
    </source>
</evidence>
<dbReference type="PANTHER" id="PTHR13325:SF3">
    <property type="entry name" value="MEMBRANE-BOUND TRANSCRIPTION FACTOR SITE-2 PROTEASE"/>
    <property type="match status" value="1"/>
</dbReference>
<sequence length="720" mass="80898">MVADGFMNTSSPRLFHDNWYQVSELRFRLNPWVRVHRQTWRGELWFLLSDPFTGKHFRIQPETWRFILLLDGRLTLDEAWRRSLEICPGETPGQVELITLLAQVNRENLLGCDRPRDLEALFEGQERIRAREWRSRLMNFLFIPIPLWNPDSFLRKLLPLGRLIFSIFGLLVWTGALAAALASLAGSTERLMAPIQGMLALENLPWLYLSWALVKLVHEMGHALCCRTFGGQVTLMGIMLLVFAPIPYVDTSSAWMVRERWKRVLINASGMVSELFLASLAALVWCFTGQGVIHSLAWNIAMIASVSTIIFNINPLLRLDGYYILSDLADIPNLHQRAVQSLSQTFDRVVFGVVPPHFSPEIFLCLYGLASGLYRITISVLIIAMVAEKFFEVGLILGLLCLVFWVIAPLFGFFRYLLTDRGMGVSPARRVLTAATLAGLMAALLLAIPFPVIFSVPGVVCGRGDSDIIVSSSGRVNQVFFKSGEQVNEGDVIIQLEDEQLDLEMKRLQARSDEIGAAISALSALEPGRVEFHRLQMGAVKTEMDRVSRLIDGLTIKAPVQGILWLPDPSRLQGQWLRRGQVTARVLDSGLLQFHATIPQEQGTRLYEMKNPRVMVRLSGMGFRNLSANLDRISPSERNLLPSASLGMAAGGSIAVDLQDTSGLKTREPCFDAFVELRGLKGENPGFGRTGRAFFKLGQLPLGHQLLRWFRQLLQKRYQL</sequence>
<dbReference type="GO" id="GO:0031293">
    <property type="term" value="P:membrane protein intracellular domain proteolysis"/>
    <property type="evidence" value="ECO:0007669"/>
    <property type="project" value="TreeGrafter"/>
</dbReference>
<accession>A0A2N1PN59</accession>
<feature type="transmembrane region" description="Helical" evidence="1">
    <location>
        <begin position="296"/>
        <end position="317"/>
    </location>
</feature>
<dbReference type="Proteomes" id="UP000233256">
    <property type="component" value="Unassembled WGS sequence"/>
</dbReference>
<feature type="transmembrane region" description="Helical" evidence="1">
    <location>
        <begin position="160"/>
        <end position="184"/>
    </location>
</feature>
<dbReference type="AlphaFoldDB" id="A0A2N1PN59"/>
<feature type="transmembrane region" description="Helical" evidence="1">
    <location>
        <begin position="393"/>
        <end position="418"/>
    </location>
</feature>
<feature type="transmembrane region" description="Helical" evidence="1">
    <location>
        <begin position="364"/>
        <end position="387"/>
    </location>
</feature>
<keyword evidence="1" id="KW-0472">Membrane</keyword>
<gene>
    <name evidence="2" type="ORF">CVV64_12590</name>
</gene>
<reference evidence="2 3" key="1">
    <citation type="journal article" date="2017" name="ISME J.">
        <title>Potential for microbial H2 and metal transformations associated with novel bacteria and archaea in deep terrestrial subsurface sediments.</title>
        <authorList>
            <person name="Hernsdorf A.W."/>
            <person name="Amano Y."/>
            <person name="Miyakawa K."/>
            <person name="Ise K."/>
            <person name="Suzuki Y."/>
            <person name="Anantharaman K."/>
            <person name="Probst A."/>
            <person name="Burstein D."/>
            <person name="Thomas B.C."/>
            <person name="Banfield J.F."/>
        </authorList>
    </citation>
    <scope>NUCLEOTIDE SEQUENCE [LARGE SCALE GENOMIC DNA]</scope>
    <source>
        <strain evidence="2">HGW-Wallbacteria-1</strain>
    </source>
</reference>
<evidence type="ECO:0000313" key="3">
    <source>
        <dbReference type="Proteomes" id="UP000233256"/>
    </source>
</evidence>
<evidence type="ECO:0000313" key="2">
    <source>
        <dbReference type="EMBL" id="PKK89760.1"/>
    </source>
</evidence>
<keyword evidence="1" id="KW-0812">Transmembrane</keyword>
<dbReference type="GO" id="GO:0005737">
    <property type="term" value="C:cytoplasm"/>
    <property type="evidence" value="ECO:0007669"/>
    <property type="project" value="TreeGrafter"/>
</dbReference>
<name>A0A2N1PN59_9BACT</name>
<dbReference type="GO" id="GO:0016020">
    <property type="term" value="C:membrane"/>
    <property type="evidence" value="ECO:0007669"/>
    <property type="project" value="InterPro"/>
</dbReference>
<dbReference type="GO" id="GO:0004222">
    <property type="term" value="F:metalloendopeptidase activity"/>
    <property type="evidence" value="ECO:0007669"/>
    <property type="project" value="InterPro"/>
</dbReference>
<protein>
    <submittedName>
        <fullName evidence="2">Uncharacterized protein</fullName>
    </submittedName>
</protein>
<dbReference type="InterPro" id="IPR001193">
    <property type="entry name" value="MBTPS2"/>
</dbReference>
<feature type="transmembrane region" description="Helical" evidence="1">
    <location>
        <begin position="229"/>
        <end position="249"/>
    </location>
</feature>
<dbReference type="Gene3D" id="2.40.50.100">
    <property type="match status" value="1"/>
</dbReference>
<comment type="caution">
    <text evidence="2">The sequence shown here is derived from an EMBL/GenBank/DDBJ whole genome shotgun (WGS) entry which is preliminary data.</text>
</comment>